<dbReference type="AlphaFoldDB" id="A0A6A1TQH0"/>
<dbReference type="RefSeq" id="WP_151041879.1">
    <property type="nucleotide sequence ID" value="NZ_VZUL01000002.1"/>
</dbReference>
<dbReference type="EMBL" id="VZUL01000002">
    <property type="protein sequence ID" value="KAB1086476.1"/>
    <property type="molecule type" value="Genomic_DNA"/>
</dbReference>
<accession>A0A6A1TQH0</accession>
<comment type="caution">
    <text evidence="2">The sequence shown here is derived from an EMBL/GenBank/DDBJ whole genome shotgun (WGS) entry which is preliminary data.</text>
</comment>
<gene>
    <name evidence="2" type="ORF">F4V91_08560</name>
</gene>
<evidence type="ECO:0000313" key="2">
    <source>
        <dbReference type="EMBL" id="KAB1086476.1"/>
    </source>
</evidence>
<organism evidence="2 3">
    <name type="scientific">Neorhizobium galegae</name>
    <name type="common">Rhizobium galegae</name>
    <dbReference type="NCBI Taxonomy" id="399"/>
    <lineage>
        <taxon>Bacteria</taxon>
        <taxon>Pseudomonadati</taxon>
        <taxon>Pseudomonadota</taxon>
        <taxon>Alphaproteobacteria</taxon>
        <taxon>Hyphomicrobiales</taxon>
        <taxon>Rhizobiaceae</taxon>
        <taxon>Rhizobium/Agrobacterium group</taxon>
        <taxon>Neorhizobium</taxon>
    </lineage>
</organism>
<feature type="region of interest" description="Disordered" evidence="1">
    <location>
        <begin position="19"/>
        <end position="40"/>
    </location>
</feature>
<name>A0A6A1TQH0_NEOGA</name>
<evidence type="ECO:0000256" key="1">
    <source>
        <dbReference type="SAM" id="MobiDB-lite"/>
    </source>
</evidence>
<proteinExistence type="predicted"/>
<evidence type="ECO:0000313" key="3">
    <source>
        <dbReference type="Proteomes" id="UP000386575"/>
    </source>
</evidence>
<protein>
    <submittedName>
        <fullName evidence="2">Uncharacterized protein</fullName>
    </submittedName>
</protein>
<dbReference type="Proteomes" id="UP000386575">
    <property type="component" value="Unassembled WGS sequence"/>
</dbReference>
<sequence>MTAPDRHDLSQLSALLSSAVSPAKRAKAPKARPVAANDNKPTPAVLAWPALERLAYRGDMARAFALRHWKNLCQPGSVFDPTPTADDAAEEQIEVRPSEAETLRAIGWTVTGEERWPDTGRLVNTYEPKEATPVSKRNRLGGTDTRLGDLLFRDGKLIQWAVTAKGKALAPIERPRGLKGGQTSERAEAAIWAYLRTADAGSPFSATSLRRPFSGEKAIGECYDPLPREAPSKKDKSGRFGVEEARALLREHGVDGSVPFEELPVPAIRGPDALVPGKQWRGGIKKPKPVGEISAAAGREPEVVRLVEARSHLDNLRKLLGDHARVLDLAIGNATAREIGIAMGKAPAYAEKVGPMLIDAAIDALLAIDETARTDILAEERKIAA</sequence>
<reference evidence="2 3" key="1">
    <citation type="submission" date="2019-09" db="EMBL/GenBank/DDBJ databases">
        <title>Genome sequencing of Ng87 strain.</title>
        <authorList>
            <person name="Karasev E.S."/>
            <person name="Andronov E."/>
        </authorList>
    </citation>
    <scope>NUCLEOTIDE SEQUENCE [LARGE SCALE GENOMIC DNA]</scope>
    <source>
        <strain evidence="2 3">Ng87</strain>
    </source>
</reference>